<dbReference type="VGNC" id="VGNC:7233">
    <property type="gene designation" value="INPP5A"/>
</dbReference>
<name>A0A2I3TRE1_PANTR</name>
<dbReference type="InterPro" id="IPR039737">
    <property type="entry name" value="INPP5A"/>
</dbReference>
<dbReference type="SMART" id="SM00128">
    <property type="entry name" value="IPPc"/>
    <property type="match status" value="1"/>
</dbReference>
<evidence type="ECO:0000259" key="4">
    <source>
        <dbReference type="SMART" id="SM00128"/>
    </source>
</evidence>
<dbReference type="EMBL" id="AACZ04034464">
    <property type="status" value="NOT_ANNOTATED_CDS"/>
    <property type="molecule type" value="Genomic_DNA"/>
</dbReference>
<dbReference type="Gene3D" id="3.60.10.10">
    <property type="entry name" value="Endonuclease/exonuclease/phosphatase"/>
    <property type="match status" value="1"/>
</dbReference>
<reference evidence="5" key="3">
    <citation type="submission" date="2025-09" db="UniProtKB">
        <authorList>
            <consortium name="Ensembl"/>
        </authorList>
    </citation>
    <scope>IDENTIFICATION</scope>
</reference>
<reference evidence="5 6" key="1">
    <citation type="journal article" date="2005" name="Nature">
        <title>Initial sequence of the chimpanzee genome and comparison with the human genome.</title>
        <authorList>
            <consortium name="Chimpanzee sequencing and analysis consortium"/>
        </authorList>
    </citation>
    <scope>NUCLEOTIDE SEQUENCE [LARGE SCALE GENOMIC DNA]</scope>
</reference>
<dbReference type="GO" id="GO:0030425">
    <property type="term" value="C:dendrite"/>
    <property type="evidence" value="ECO:0007669"/>
    <property type="project" value="Ensembl"/>
</dbReference>
<accession>A0A2I3TRE1</accession>
<dbReference type="InParanoid" id="A0A2I3TRE1"/>
<dbReference type="AlphaFoldDB" id="A0A2I3TRE1"/>
<dbReference type="PANTHER" id="PTHR12997">
    <property type="entry name" value="TYPE I INOSITOL-1,4,5-TRISPHOSPHATE 5-PHOSPHATASE"/>
    <property type="match status" value="1"/>
</dbReference>
<evidence type="ECO:0000313" key="7">
    <source>
        <dbReference type="VGNC" id="VGNC:7233"/>
    </source>
</evidence>
<dbReference type="EMBL" id="AACZ04015611">
    <property type="status" value="NOT_ANNOTATED_CDS"/>
    <property type="molecule type" value="Genomic_DNA"/>
</dbReference>
<dbReference type="SUPFAM" id="SSF56219">
    <property type="entry name" value="DNase I-like"/>
    <property type="match status" value="1"/>
</dbReference>
<dbReference type="InterPro" id="IPR000300">
    <property type="entry name" value="IPPc"/>
</dbReference>
<dbReference type="GO" id="GO:0050849">
    <property type="term" value="P:negative regulation of calcium-mediated signaling"/>
    <property type="evidence" value="ECO:0007669"/>
    <property type="project" value="Ensembl"/>
</dbReference>
<evidence type="ECO:0000256" key="2">
    <source>
        <dbReference type="ARBA" id="ARBA00022801"/>
    </source>
</evidence>
<sequence>HAEAAANSGTAALVSWGGATCGSVDGSDDPDSVLLSLQVVHTHKPHFMALHCQEFGGKNYEASMSHVDKFVKELLSSDAMKEYNRARVYLDENYKSQEHFTALGSFYFLHESLKNIYQFDFKAKKYRKVAGKEIYSDTLESTPMLEKEKFPQDYFPECKWSRKGFIRTRWCIADCAFDLVNIHLFHDASNLVAWETSPSVYSGIRHKALGYVLDRLVWAGQVGVGRASRCTLCTKATMQTVRAADTNEVVKLIFRESDNDRKVMLQLEKKLFDYFNQEVFRDNNGTALLEFDKELSVFKDRLYELDISFPPSYPYSEDARQGEQYMNTRCPAWCDRILMSPSAKELVLRSESEEKVVTYDHIGPNVCMGDHKPVFLAFRIMPGAGKPHAHVHKCCVVQ</sequence>
<gene>
    <name evidence="5 7" type="primary">INPP5A</name>
</gene>
<organism evidence="5 6">
    <name type="scientific">Pan troglodytes</name>
    <name type="common">Chimpanzee</name>
    <dbReference type="NCBI Taxonomy" id="9598"/>
    <lineage>
        <taxon>Eukaryota</taxon>
        <taxon>Metazoa</taxon>
        <taxon>Chordata</taxon>
        <taxon>Craniata</taxon>
        <taxon>Vertebrata</taxon>
        <taxon>Euteleostomi</taxon>
        <taxon>Mammalia</taxon>
        <taxon>Eutheria</taxon>
        <taxon>Euarchontoglires</taxon>
        <taxon>Primates</taxon>
        <taxon>Haplorrhini</taxon>
        <taxon>Catarrhini</taxon>
        <taxon>Hominidae</taxon>
        <taxon>Pan</taxon>
    </lineage>
</organism>
<evidence type="ECO:0000313" key="5">
    <source>
        <dbReference type="Ensembl" id="ENSPTRP00000091787.1"/>
    </source>
</evidence>
<dbReference type="EMBL" id="AACZ04015614">
    <property type="status" value="NOT_ANNOTATED_CDS"/>
    <property type="molecule type" value="Genomic_DNA"/>
</dbReference>
<dbReference type="EMBL" id="AACZ04015612">
    <property type="status" value="NOT_ANNOTATED_CDS"/>
    <property type="molecule type" value="Genomic_DNA"/>
</dbReference>
<comment type="similarity">
    <text evidence="3">Belongs to the inositol 1,4,5-trisphosphate 5-phosphatase type I family.</text>
</comment>
<dbReference type="Ensembl" id="ENSPTRT00000080217.1">
    <property type="protein sequence ID" value="ENSPTRP00000091787.1"/>
    <property type="gene ID" value="ENSPTRG00000003079.6"/>
</dbReference>
<dbReference type="EMBL" id="AACZ04015613">
    <property type="status" value="NOT_ANNOTATED_CDS"/>
    <property type="molecule type" value="Genomic_DNA"/>
</dbReference>
<dbReference type="InterPro" id="IPR036691">
    <property type="entry name" value="Endo/exonu/phosph_ase_sf"/>
</dbReference>
<dbReference type="FunCoup" id="A0A2I3TRE1">
    <property type="interactions" value="837"/>
</dbReference>
<dbReference type="GO" id="GO:0004445">
    <property type="term" value="F:inositol-polyphosphate 5-phosphatase activity"/>
    <property type="evidence" value="ECO:0000318"/>
    <property type="project" value="GO_Central"/>
</dbReference>
<dbReference type="GO" id="GO:0042731">
    <property type="term" value="F:PH domain binding"/>
    <property type="evidence" value="ECO:0007669"/>
    <property type="project" value="Ensembl"/>
</dbReference>
<dbReference type="GO" id="GO:0005886">
    <property type="term" value="C:plasma membrane"/>
    <property type="evidence" value="ECO:0007669"/>
    <property type="project" value="Ensembl"/>
</dbReference>
<dbReference type="EMBL" id="AACZ04034463">
    <property type="status" value="NOT_ANNOTATED_CDS"/>
    <property type="molecule type" value="Genomic_DNA"/>
</dbReference>
<dbReference type="Pfam" id="PF22669">
    <property type="entry name" value="Exo_endo_phos2"/>
    <property type="match status" value="1"/>
</dbReference>
<dbReference type="EMBL" id="AACZ04002710">
    <property type="status" value="NOT_ANNOTATED_CDS"/>
    <property type="molecule type" value="Genomic_DNA"/>
</dbReference>
<dbReference type="Bgee" id="ENSPTRG00000003079">
    <property type="expression patterns" value="Expressed in cerebellar cortex and 20 other cell types or tissues"/>
</dbReference>
<dbReference type="GO" id="GO:0052659">
    <property type="term" value="F:inositol-1,3,4,5-tetrakisphosphate 5-phosphatase activity"/>
    <property type="evidence" value="ECO:0007669"/>
    <property type="project" value="Ensembl"/>
</dbReference>
<dbReference type="EMBL" id="AACZ04002711">
    <property type="status" value="NOT_ANNOTATED_CDS"/>
    <property type="molecule type" value="Genomic_DNA"/>
</dbReference>
<evidence type="ECO:0000256" key="1">
    <source>
        <dbReference type="ARBA" id="ARBA00012997"/>
    </source>
</evidence>
<dbReference type="PANTHER" id="PTHR12997:SF2">
    <property type="entry name" value="INOSITOL POLYPHOSPHATE-5-PHOSPHATASE A"/>
    <property type="match status" value="1"/>
</dbReference>
<evidence type="ECO:0000313" key="6">
    <source>
        <dbReference type="Proteomes" id="UP000002277"/>
    </source>
</evidence>
<proteinExistence type="inferred from homology"/>
<dbReference type="GO" id="GO:0046856">
    <property type="term" value="P:phosphatidylinositol dephosphorylation"/>
    <property type="evidence" value="ECO:0007669"/>
    <property type="project" value="InterPro"/>
</dbReference>
<keyword evidence="2" id="KW-0378">Hydrolase</keyword>
<keyword evidence="6" id="KW-1185">Reference proteome</keyword>
<protein>
    <recommendedName>
        <fullName evidence="1">inositol-polyphosphate 5-phosphatase</fullName>
        <ecNumber evidence="1">3.1.3.56</ecNumber>
    </recommendedName>
</protein>
<feature type="domain" description="Inositol polyphosphate-related phosphatase" evidence="4">
    <location>
        <begin position="10"/>
        <end position="386"/>
    </location>
</feature>
<reference evidence="5" key="2">
    <citation type="submission" date="2025-08" db="UniProtKB">
        <authorList>
            <consortium name="Ensembl"/>
        </authorList>
    </citation>
    <scope>IDENTIFICATION</scope>
</reference>
<dbReference type="CDD" id="cd09092">
    <property type="entry name" value="INPP5A"/>
    <property type="match status" value="1"/>
</dbReference>
<dbReference type="EC" id="3.1.3.56" evidence="1"/>
<dbReference type="Proteomes" id="UP000002277">
    <property type="component" value="Chromosome 10"/>
</dbReference>
<evidence type="ECO:0000256" key="3">
    <source>
        <dbReference type="ARBA" id="ARBA00023599"/>
    </source>
</evidence>
<dbReference type="GeneTree" id="ENSGT00390000015226"/>
<dbReference type="GO" id="GO:0052658">
    <property type="term" value="F:inositol-1,4,5-trisphosphate 5-phosphatase activity"/>
    <property type="evidence" value="ECO:0007669"/>
    <property type="project" value="Ensembl"/>
</dbReference>
<dbReference type="GO" id="GO:1900737">
    <property type="term" value="P:negative regulation of phospholipase C-activating G protein-coupled receptor signaling pathway"/>
    <property type="evidence" value="ECO:0007669"/>
    <property type="project" value="Ensembl"/>
</dbReference>
<dbReference type="EMBL" id="AC192731">
    <property type="status" value="NOT_ANNOTATED_CDS"/>
    <property type="molecule type" value="Genomic_DNA"/>
</dbReference>
<dbReference type="GO" id="GO:0043647">
    <property type="term" value="P:inositol phosphate metabolic process"/>
    <property type="evidence" value="ECO:0007669"/>
    <property type="project" value="Ensembl"/>
</dbReference>